<evidence type="ECO:0000256" key="3">
    <source>
        <dbReference type="SAM" id="SignalP"/>
    </source>
</evidence>
<evidence type="ECO:0000313" key="5">
    <source>
        <dbReference type="Proteomes" id="UP001479290"/>
    </source>
</evidence>
<reference evidence="4 5" key="1">
    <citation type="submission" date="2024-05" db="EMBL/GenBank/DDBJ databases">
        <title>A high-quality chromosomal-level genome assembly of Topmouth culter (Culter alburnus).</title>
        <authorList>
            <person name="Zhao H."/>
        </authorList>
    </citation>
    <scope>NUCLEOTIDE SEQUENCE [LARGE SCALE GENOMIC DNA]</scope>
    <source>
        <strain evidence="4">CATC2023</strain>
        <tissue evidence="4">Muscle</tissue>
    </source>
</reference>
<dbReference type="AlphaFoldDB" id="A0AAW2AEF0"/>
<feature type="transmembrane region" description="Helical" evidence="2">
    <location>
        <begin position="193"/>
        <end position="211"/>
    </location>
</feature>
<keyword evidence="5" id="KW-1185">Reference proteome</keyword>
<gene>
    <name evidence="4" type="ORF">ABG768_025440</name>
</gene>
<proteinExistence type="predicted"/>
<comment type="caution">
    <text evidence="4">The sequence shown here is derived from an EMBL/GenBank/DDBJ whole genome shotgun (WGS) entry which is preliminary data.</text>
</comment>
<evidence type="ECO:0000256" key="1">
    <source>
        <dbReference type="SAM" id="MobiDB-lite"/>
    </source>
</evidence>
<dbReference type="EMBL" id="JAWDJR010000007">
    <property type="protein sequence ID" value="KAK9972110.1"/>
    <property type="molecule type" value="Genomic_DNA"/>
</dbReference>
<dbReference type="Proteomes" id="UP001479290">
    <property type="component" value="Unassembled WGS sequence"/>
</dbReference>
<feature type="compositionally biased region" description="Polar residues" evidence="1">
    <location>
        <begin position="111"/>
        <end position="163"/>
    </location>
</feature>
<evidence type="ECO:0000256" key="2">
    <source>
        <dbReference type="SAM" id="Phobius"/>
    </source>
</evidence>
<feature type="compositionally biased region" description="Low complexity" evidence="1">
    <location>
        <begin position="33"/>
        <end position="46"/>
    </location>
</feature>
<keyword evidence="2" id="KW-0472">Membrane</keyword>
<feature type="region of interest" description="Disordered" evidence="1">
    <location>
        <begin position="21"/>
        <end position="180"/>
    </location>
</feature>
<feature type="signal peptide" evidence="3">
    <location>
        <begin position="1"/>
        <end position="25"/>
    </location>
</feature>
<keyword evidence="3" id="KW-0732">Signal</keyword>
<protein>
    <submittedName>
        <fullName evidence="4">Uncharacterized protein</fullName>
    </submittedName>
</protein>
<name>A0AAW2AEF0_CULAL</name>
<organism evidence="4 5">
    <name type="scientific">Culter alburnus</name>
    <name type="common">Topmouth culter</name>
    <dbReference type="NCBI Taxonomy" id="194366"/>
    <lineage>
        <taxon>Eukaryota</taxon>
        <taxon>Metazoa</taxon>
        <taxon>Chordata</taxon>
        <taxon>Craniata</taxon>
        <taxon>Vertebrata</taxon>
        <taxon>Euteleostomi</taxon>
        <taxon>Actinopterygii</taxon>
        <taxon>Neopterygii</taxon>
        <taxon>Teleostei</taxon>
        <taxon>Ostariophysi</taxon>
        <taxon>Cypriniformes</taxon>
        <taxon>Xenocyprididae</taxon>
        <taxon>Xenocypridinae</taxon>
        <taxon>Culter</taxon>
    </lineage>
</organism>
<sequence length="262" mass="27178">MVRRISFFVCSCFLLLWTGPGGSRSEVESDVKTTSSPSVSQNTSSSNIASGVAKSSTTSASPSRTTIVSSSPDSSDKASGVATSSTTSASPSRTTFVSSSPDSSVIASSVETSPTTSNLPSKSTASPKQTTVNVNNPINTLSTTLEPNKSITSSPTGKQSHNRTSTSHSTSQPATSKAGLGDKAMLASSEKKYLWILVPVLFVALAAMIYLKFKGKKVQSRPEMADIGTENASFQRTDSNKDGVMLLGVSKTSVGEDNAAAR</sequence>
<feature type="chain" id="PRO_5043385432" evidence="3">
    <location>
        <begin position="26"/>
        <end position="262"/>
    </location>
</feature>
<evidence type="ECO:0000313" key="4">
    <source>
        <dbReference type="EMBL" id="KAK9972110.1"/>
    </source>
</evidence>
<keyword evidence="2" id="KW-1133">Transmembrane helix</keyword>
<feature type="compositionally biased region" description="Low complexity" evidence="1">
    <location>
        <begin position="55"/>
        <end position="110"/>
    </location>
</feature>
<keyword evidence="2" id="KW-0812">Transmembrane</keyword>
<accession>A0AAW2AEF0</accession>